<feature type="domain" description="BD-FAE-like" evidence="2">
    <location>
        <begin position="20"/>
        <end position="231"/>
    </location>
</feature>
<organism evidence="3 4">
    <name type="scientific">Actinomycetospora atypica</name>
    <dbReference type="NCBI Taxonomy" id="1290095"/>
    <lineage>
        <taxon>Bacteria</taxon>
        <taxon>Bacillati</taxon>
        <taxon>Actinomycetota</taxon>
        <taxon>Actinomycetes</taxon>
        <taxon>Pseudonocardiales</taxon>
        <taxon>Pseudonocardiaceae</taxon>
        <taxon>Actinomycetospora</taxon>
    </lineage>
</organism>
<sequence>MTDIPDLTYREVGGRALQADLYLPRTEQPPPGVVYVHGGGFQVGSRTDDAELRLTALAAHGLAVLSVDYRLAPADPFPAAVHDVRAAVRWFRTHAADLGVDGARLALWGASAGATLASLVALTEAAGGLGDGAVEPWELAAVQAVVAWFGMSDLMATASRSWLETAILPFDFEAAFLGVGSVGEVAGVADRARDASPLSWVSPGAPPFLIAHGDRDRITPASQSQLLHDALVRVGVPSSLLLLGGAGHEDRAFESPASLAVTAGWLVGTLRGR</sequence>
<evidence type="ECO:0000313" key="3">
    <source>
        <dbReference type="EMBL" id="MFC5063333.1"/>
    </source>
</evidence>
<accession>A0ABV9YPP1</accession>
<dbReference type="InterPro" id="IPR050300">
    <property type="entry name" value="GDXG_lipolytic_enzyme"/>
</dbReference>
<reference evidence="4" key="1">
    <citation type="journal article" date="2019" name="Int. J. Syst. Evol. Microbiol.">
        <title>The Global Catalogue of Microorganisms (GCM) 10K type strain sequencing project: providing services to taxonomists for standard genome sequencing and annotation.</title>
        <authorList>
            <consortium name="The Broad Institute Genomics Platform"/>
            <consortium name="The Broad Institute Genome Sequencing Center for Infectious Disease"/>
            <person name="Wu L."/>
            <person name="Ma J."/>
        </authorList>
    </citation>
    <scope>NUCLEOTIDE SEQUENCE [LARGE SCALE GENOMIC DNA]</scope>
    <source>
        <strain evidence="4">CGMCC 4.7093</strain>
    </source>
</reference>
<proteinExistence type="predicted"/>
<keyword evidence="4" id="KW-1185">Reference proteome</keyword>
<dbReference type="GO" id="GO:0016787">
    <property type="term" value="F:hydrolase activity"/>
    <property type="evidence" value="ECO:0007669"/>
    <property type="project" value="UniProtKB-KW"/>
</dbReference>
<dbReference type="InterPro" id="IPR049492">
    <property type="entry name" value="BD-FAE-like_dom"/>
</dbReference>
<dbReference type="RefSeq" id="WP_378036682.1">
    <property type="nucleotide sequence ID" value="NZ_JBHSIV010000013.1"/>
</dbReference>
<dbReference type="InterPro" id="IPR029058">
    <property type="entry name" value="AB_hydrolase_fold"/>
</dbReference>
<dbReference type="PANTHER" id="PTHR48081:SF13">
    <property type="entry name" value="ALPHA_BETA HYDROLASE"/>
    <property type="match status" value="1"/>
</dbReference>
<name>A0ABV9YPP1_9PSEU</name>
<evidence type="ECO:0000256" key="1">
    <source>
        <dbReference type="ARBA" id="ARBA00022801"/>
    </source>
</evidence>
<evidence type="ECO:0000259" key="2">
    <source>
        <dbReference type="Pfam" id="PF20434"/>
    </source>
</evidence>
<dbReference type="Pfam" id="PF20434">
    <property type="entry name" value="BD-FAE"/>
    <property type="match status" value="1"/>
</dbReference>
<dbReference type="SUPFAM" id="SSF53474">
    <property type="entry name" value="alpha/beta-Hydrolases"/>
    <property type="match status" value="1"/>
</dbReference>
<evidence type="ECO:0000313" key="4">
    <source>
        <dbReference type="Proteomes" id="UP001595947"/>
    </source>
</evidence>
<dbReference type="Proteomes" id="UP001595947">
    <property type="component" value="Unassembled WGS sequence"/>
</dbReference>
<dbReference type="EMBL" id="JBHSIV010000013">
    <property type="protein sequence ID" value="MFC5063333.1"/>
    <property type="molecule type" value="Genomic_DNA"/>
</dbReference>
<dbReference type="Gene3D" id="3.40.50.1820">
    <property type="entry name" value="alpha/beta hydrolase"/>
    <property type="match status" value="1"/>
</dbReference>
<keyword evidence="1 3" id="KW-0378">Hydrolase</keyword>
<comment type="caution">
    <text evidence="3">The sequence shown here is derived from an EMBL/GenBank/DDBJ whole genome shotgun (WGS) entry which is preliminary data.</text>
</comment>
<dbReference type="PANTHER" id="PTHR48081">
    <property type="entry name" value="AB HYDROLASE SUPERFAMILY PROTEIN C4A8.06C"/>
    <property type="match status" value="1"/>
</dbReference>
<protein>
    <submittedName>
        <fullName evidence="3">Alpha/beta hydrolase fold domain-containing protein</fullName>
    </submittedName>
</protein>
<gene>
    <name evidence="3" type="ORF">ACFPBZ_14025</name>
</gene>